<dbReference type="EMBL" id="RBIL01000002">
    <property type="protein sequence ID" value="RKQ86106.1"/>
    <property type="molecule type" value="Genomic_DNA"/>
</dbReference>
<name>A0A660KWR5_9ACTN</name>
<keyword evidence="1" id="KW-0472">Membrane</keyword>
<dbReference type="SUPFAM" id="SSF55073">
    <property type="entry name" value="Nucleotide cyclase"/>
    <property type="match status" value="1"/>
</dbReference>
<dbReference type="Gene3D" id="3.30.70.270">
    <property type="match status" value="1"/>
</dbReference>
<dbReference type="PANTHER" id="PTHR45138">
    <property type="entry name" value="REGULATORY COMPONENTS OF SENSORY TRANSDUCTION SYSTEM"/>
    <property type="match status" value="1"/>
</dbReference>
<keyword evidence="1" id="KW-1133">Transmembrane helix</keyword>
<sequence>MEPTWLCPDLAARDRLLDMDERLRRPRAAAFGLLGAGVLAAVPHLGWRPLVLLAGAIVVLVVASLAAKRVRTPEYGFALSWAFSQVMLAIAVALTGGIESYVLSWLIVPLVTVPARFGARGVVAAVGFVTVLVLVIAVAVEPSHPLPQWYATTGFLSTLAGVSILSFALMRSDVDHRTEAVLDGLTGMLNRRALSERLEELRAQAGFTGQTVAAIAADIDHFKRINDEHGHARGDTVLVEVAHRLRTRLRAFDLAYRVGGEEFVVLLPGAGVAEATALAAELRDTIAAEPIDGLPVTMSFGVSATSGGTFVGAELLAEADAALYVAKARGRDRVIAA</sequence>
<dbReference type="NCBIfam" id="TIGR00254">
    <property type="entry name" value="GGDEF"/>
    <property type="match status" value="1"/>
</dbReference>
<reference evidence="3 4" key="1">
    <citation type="submission" date="2018-10" db="EMBL/GenBank/DDBJ databases">
        <title>Genomic Encyclopedia of Archaeal and Bacterial Type Strains, Phase II (KMG-II): from individual species to whole genera.</title>
        <authorList>
            <person name="Goeker M."/>
        </authorList>
    </citation>
    <scope>NUCLEOTIDE SEQUENCE [LARGE SCALE GENOMIC DNA]</scope>
    <source>
        <strain evidence="3 4">DSM 14954</strain>
    </source>
</reference>
<dbReference type="GO" id="GO:0005886">
    <property type="term" value="C:plasma membrane"/>
    <property type="evidence" value="ECO:0007669"/>
    <property type="project" value="TreeGrafter"/>
</dbReference>
<feature type="transmembrane region" description="Helical" evidence="1">
    <location>
        <begin position="118"/>
        <end position="140"/>
    </location>
</feature>
<evidence type="ECO:0000313" key="4">
    <source>
        <dbReference type="Proteomes" id="UP000278962"/>
    </source>
</evidence>
<evidence type="ECO:0000256" key="1">
    <source>
        <dbReference type="SAM" id="Phobius"/>
    </source>
</evidence>
<accession>A0A660KWR5</accession>
<dbReference type="OrthoDB" id="23692at2"/>
<keyword evidence="1" id="KW-0812">Transmembrane</keyword>
<comment type="caution">
    <text evidence="3">The sequence shown here is derived from an EMBL/GenBank/DDBJ whole genome shotgun (WGS) entry which is preliminary data.</text>
</comment>
<dbReference type="GO" id="GO:1902201">
    <property type="term" value="P:negative regulation of bacterial-type flagellum-dependent cell motility"/>
    <property type="evidence" value="ECO:0007669"/>
    <property type="project" value="TreeGrafter"/>
</dbReference>
<dbReference type="SMART" id="SM00267">
    <property type="entry name" value="GGDEF"/>
    <property type="match status" value="1"/>
</dbReference>
<feature type="transmembrane region" description="Helical" evidence="1">
    <location>
        <begin position="28"/>
        <end position="44"/>
    </location>
</feature>
<gene>
    <name evidence="3" type="ORF">C8N24_4115</name>
</gene>
<protein>
    <submittedName>
        <fullName evidence="3">Diguanylate cyclase (GGDEF)-like protein</fullName>
    </submittedName>
</protein>
<feature type="transmembrane region" description="Helical" evidence="1">
    <location>
        <begin position="149"/>
        <end position="170"/>
    </location>
</feature>
<feature type="transmembrane region" description="Helical" evidence="1">
    <location>
        <begin position="79"/>
        <end position="98"/>
    </location>
</feature>
<dbReference type="InterPro" id="IPR050469">
    <property type="entry name" value="Diguanylate_Cyclase"/>
</dbReference>
<keyword evidence="4" id="KW-1185">Reference proteome</keyword>
<dbReference type="AlphaFoldDB" id="A0A660KWR5"/>
<dbReference type="InterPro" id="IPR043128">
    <property type="entry name" value="Rev_trsase/Diguanyl_cyclase"/>
</dbReference>
<dbReference type="InterPro" id="IPR000160">
    <property type="entry name" value="GGDEF_dom"/>
</dbReference>
<feature type="transmembrane region" description="Helical" evidence="1">
    <location>
        <begin position="50"/>
        <end position="67"/>
    </location>
</feature>
<dbReference type="Proteomes" id="UP000278962">
    <property type="component" value="Unassembled WGS sequence"/>
</dbReference>
<dbReference type="PROSITE" id="PS50887">
    <property type="entry name" value="GGDEF"/>
    <property type="match status" value="1"/>
</dbReference>
<dbReference type="GO" id="GO:0052621">
    <property type="term" value="F:diguanylate cyclase activity"/>
    <property type="evidence" value="ECO:0007669"/>
    <property type="project" value="TreeGrafter"/>
</dbReference>
<dbReference type="GO" id="GO:0043709">
    <property type="term" value="P:cell adhesion involved in single-species biofilm formation"/>
    <property type="evidence" value="ECO:0007669"/>
    <property type="project" value="TreeGrafter"/>
</dbReference>
<dbReference type="PANTHER" id="PTHR45138:SF9">
    <property type="entry name" value="DIGUANYLATE CYCLASE DGCM-RELATED"/>
    <property type="match status" value="1"/>
</dbReference>
<evidence type="ECO:0000259" key="2">
    <source>
        <dbReference type="PROSITE" id="PS50887"/>
    </source>
</evidence>
<dbReference type="FunFam" id="3.30.70.270:FF:000001">
    <property type="entry name" value="Diguanylate cyclase domain protein"/>
    <property type="match status" value="1"/>
</dbReference>
<evidence type="ECO:0000313" key="3">
    <source>
        <dbReference type="EMBL" id="RKQ86106.1"/>
    </source>
</evidence>
<proteinExistence type="predicted"/>
<dbReference type="RefSeq" id="WP_121253563.1">
    <property type="nucleotide sequence ID" value="NZ_RBIL01000002.1"/>
</dbReference>
<dbReference type="InterPro" id="IPR029787">
    <property type="entry name" value="Nucleotide_cyclase"/>
</dbReference>
<feature type="domain" description="GGDEF" evidence="2">
    <location>
        <begin position="210"/>
        <end position="337"/>
    </location>
</feature>
<organism evidence="3 4">
    <name type="scientific">Solirubrobacter pauli</name>
    <dbReference type="NCBI Taxonomy" id="166793"/>
    <lineage>
        <taxon>Bacteria</taxon>
        <taxon>Bacillati</taxon>
        <taxon>Actinomycetota</taxon>
        <taxon>Thermoleophilia</taxon>
        <taxon>Solirubrobacterales</taxon>
        <taxon>Solirubrobacteraceae</taxon>
        <taxon>Solirubrobacter</taxon>
    </lineage>
</organism>
<dbReference type="Pfam" id="PF00990">
    <property type="entry name" value="GGDEF"/>
    <property type="match status" value="1"/>
</dbReference>
<dbReference type="CDD" id="cd01949">
    <property type="entry name" value="GGDEF"/>
    <property type="match status" value="1"/>
</dbReference>